<name>A0A0C2I8H8_THEKT</name>
<dbReference type="Proteomes" id="UP000031668">
    <property type="component" value="Unassembled WGS sequence"/>
</dbReference>
<evidence type="ECO:0000313" key="2">
    <source>
        <dbReference type="Proteomes" id="UP000031668"/>
    </source>
</evidence>
<dbReference type="AlphaFoldDB" id="A0A0C2I8H8"/>
<sequence length="121" mass="14734">MKKKGDAINKTTEEVDPFNTNPSLFIRKCPEKKLFSLYISDRDWSRFCRDLTLYYFEEIYRPEFEVKERLLKWTKLMLGGIEHTTIRKKLFFVELVEDRTESTLLKIRYRRIQENTKIISD</sequence>
<reference evidence="1 2" key="1">
    <citation type="journal article" date="2014" name="Genome Biol. Evol.">
        <title>The genome of the myxosporean Thelohanellus kitauei shows adaptations to nutrient acquisition within its fish host.</title>
        <authorList>
            <person name="Yang Y."/>
            <person name="Xiong J."/>
            <person name="Zhou Z."/>
            <person name="Huo F."/>
            <person name="Miao W."/>
            <person name="Ran C."/>
            <person name="Liu Y."/>
            <person name="Zhang J."/>
            <person name="Feng J."/>
            <person name="Wang M."/>
            <person name="Wang M."/>
            <person name="Wang L."/>
            <person name="Yao B."/>
        </authorList>
    </citation>
    <scope>NUCLEOTIDE SEQUENCE [LARGE SCALE GENOMIC DNA]</scope>
    <source>
        <strain evidence="1">Wuqing</strain>
    </source>
</reference>
<dbReference type="EMBL" id="JWZT01005334">
    <property type="protein sequence ID" value="KII61523.1"/>
    <property type="molecule type" value="Genomic_DNA"/>
</dbReference>
<proteinExistence type="predicted"/>
<keyword evidence="2" id="KW-1185">Reference proteome</keyword>
<dbReference type="OrthoDB" id="6127140at2759"/>
<evidence type="ECO:0000313" key="1">
    <source>
        <dbReference type="EMBL" id="KII61523.1"/>
    </source>
</evidence>
<protein>
    <submittedName>
        <fullName evidence="1">Uncharacterized protein</fullName>
    </submittedName>
</protein>
<accession>A0A0C2I8H8</accession>
<comment type="caution">
    <text evidence="1">The sequence shown here is derived from an EMBL/GenBank/DDBJ whole genome shotgun (WGS) entry which is preliminary data.</text>
</comment>
<gene>
    <name evidence="1" type="ORF">RF11_10483</name>
</gene>
<organism evidence="1 2">
    <name type="scientific">Thelohanellus kitauei</name>
    <name type="common">Myxosporean</name>
    <dbReference type="NCBI Taxonomy" id="669202"/>
    <lineage>
        <taxon>Eukaryota</taxon>
        <taxon>Metazoa</taxon>
        <taxon>Cnidaria</taxon>
        <taxon>Myxozoa</taxon>
        <taxon>Myxosporea</taxon>
        <taxon>Bivalvulida</taxon>
        <taxon>Platysporina</taxon>
        <taxon>Myxobolidae</taxon>
        <taxon>Thelohanellus</taxon>
    </lineage>
</organism>